<name>A0A562VKX7_9BACT</name>
<proteinExistence type="predicted"/>
<keyword evidence="6" id="KW-0808">Transferase</keyword>
<evidence type="ECO:0000256" key="2">
    <source>
        <dbReference type="PIRSR" id="PIRSR639383-1"/>
    </source>
</evidence>
<dbReference type="InterPro" id="IPR052908">
    <property type="entry name" value="AP-4-A_phosphorylase"/>
</dbReference>
<dbReference type="PANTHER" id="PTHR42997">
    <property type="entry name" value="HIT FAMILY HYDROLASE"/>
    <property type="match status" value="1"/>
</dbReference>
<dbReference type="InterPro" id="IPR036265">
    <property type="entry name" value="HIT-like_sf"/>
</dbReference>
<dbReference type="AlphaFoldDB" id="A0A562VKX7"/>
<protein>
    <submittedName>
        <fullName evidence="6">ATP adenylyltransferase</fullName>
    </submittedName>
</protein>
<dbReference type="CDD" id="cd01275">
    <property type="entry name" value="FHIT"/>
    <property type="match status" value="1"/>
</dbReference>
<feature type="binding site" evidence="3">
    <location>
        <begin position="111"/>
        <end position="114"/>
    </location>
    <ligand>
        <name>substrate</name>
    </ligand>
</feature>
<dbReference type="EMBL" id="VLLN01000016">
    <property type="protein sequence ID" value="TWJ18397.1"/>
    <property type="molecule type" value="Genomic_DNA"/>
</dbReference>
<dbReference type="GO" id="GO:0000166">
    <property type="term" value="F:nucleotide binding"/>
    <property type="evidence" value="ECO:0007669"/>
    <property type="project" value="UniProtKB-KW"/>
</dbReference>
<dbReference type="PROSITE" id="PS51084">
    <property type="entry name" value="HIT_2"/>
    <property type="match status" value="1"/>
</dbReference>
<evidence type="ECO:0000313" key="7">
    <source>
        <dbReference type="Proteomes" id="UP000319449"/>
    </source>
</evidence>
<evidence type="ECO:0000256" key="3">
    <source>
        <dbReference type="PIRSR" id="PIRSR639383-2"/>
    </source>
</evidence>
<organism evidence="6 7">
    <name type="scientific">Geobacter argillaceus</name>
    <dbReference type="NCBI Taxonomy" id="345631"/>
    <lineage>
        <taxon>Bacteria</taxon>
        <taxon>Pseudomonadati</taxon>
        <taxon>Thermodesulfobacteriota</taxon>
        <taxon>Desulfuromonadia</taxon>
        <taxon>Geobacterales</taxon>
        <taxon>Geobacteraceae</taxon>
        <taxon>Geobacter</taxon>
    </lineage>
</organism>
<sequence length="166" mass="18957">MERLWAPWRMEYILNNKSADCIFCLPPDLECDPERLLLYRTGLSLVMLNRYPYTNGHLLIAPNRHTAEIEGLTSEEMLDLFRTLGLCKRMLQETARPDGFNVGINLGRAAGAGVEDHLHLHIVPRWGGDTNFMSVIPDVRIMPENLTVTFERLLPAFQTAARRPEP</sequence>
<dbReference type="OrthoDB" id="9784774at2"/>
<keyword evidence="1" id="KW-0547">Nucleotide-binding</keyword>
<dbReference type="InterPro" id="IPR039383">
    <property type="entry name" value="FHIT"/>
</dbReference>
<reference evidence="6 7" key="1">
    <citation type="submission" date="2019-07" db="EMBL/GenBank/DDBJ databases">
        <title>Genomic Encyclopedia of Archaeal and Bacterial Type Strains, Phase II (KMG-II): from individual species to whole genera.</title>
        <authorList>
            <person name="Goeker M."/>
        </authorList>
    </citation>
    <scope>NUCLEOTIDE SEQUENCE [LARGE SCALE GENOMIC DNA]</scope>
    <source>
        <strain evidence="6 7">ATCC BAA-1139</strain>
    </source>
</reference>
<gene>
    <name evidence="6" type="ORF">JN12_02619</name>
</gene>
<keyword evidence="6" id="KW-0548">Nucleotidyltransferase</keyword>
<accession>A0A562VKX7</accession>
<dbReference type="PANTHER" id="PTHR42997:SF1">
    <property type="entry name" value="AP-4-A PHOSPHORYLASE"/>
    <property type="match status" value="1"/>
</dbReference>
<feature type="short sequence motif" description="Histidine triad motif" evidence="4">
    <location>
        <begin position="117"/>
        <end position="121"/>
    </location>
</feature>
<dbReference type="Proteomes" id="UP000319449">
    <property type="component" value="Unassembled WGS sequence"/>
</dbReference>
<dbReference type="GO" id="GO:0016779">
    <property type="term" value="F:nucleotidyltransferase activity"/>
    <property type="evidence" value="ECO:0007669"/>
    <property type="project" value="UniProtKB-KW"/>
</dbReference>
<dbReference type="SUPFAM" id="SSF54197">
    <property type="entry name" value="HIT-like"/>
    <property type="match status" value="1"/>
</dbReference>
<keyword evidence="7" id="KW-1185">Reference proteome</keyword>
<evidence type="ECO:0000313" key="6">
    <source>
        <dbReference type="EMBL" id="TWJ18397.1"/>
    </source>
</evidence>
<dbReference type="RefSeq" id="WP_145023453.1">
    <property type="nucleotide sequence ID" value="NZ_VLLN01000016.1"/>
</dbReference>
<dbReference type="InterPro" id="IPR011146">
    <property type="entry name" value="HIT-like"/>
</dbReference>
<dbReference type="Gene3D" id="3.30.428.10">
    <property type="entry name" value="HIT-like"/>
    <property type="match status" value="1"/>
</dbReference>
<feature type="domain" description="HIT" evidence="5">
    <location>
        <begin position="22"/>
        <end position="132"/>
    </location>
</feature>
<feature type="binding site" evidence="3">
    <location>
        <position position="121"/>
    </location>
    <ligand>
        <name>substrate</name>
    </ligand>
</feature>
<evidence type="ECO:0000256" key="1">
    <source>
        <dbReference type="ARBA" id="ARBA00022741"/>
    </source>
</evidence>
<feature type="active site" description="Tele-AMP-histidine intermediate" evidence="2">
    <location>
        <position position="119"/>
    </location>
</feature>
<evidence type="ECO:0000259" key="5">
    <source>
        <dbReference type="PROSITE" id="PS51084"/>
    </source>
</evidence>
<comment type="caution">
    <text evidence="6">The sequence shown here is derived from an EMBL/GenBank/DDBJ whole genome shotgun (WGS) entry which is preliminary data.</text>
</comment>
<dbReference type="Pfam" id="PF01230">
    <property type="entry name" value="HIT"/>
    <property type="match status" value="1"/>
</dbReference>
<evidence type="ECO:0000256" key="4">
    <source>
        <dbReference type="PROSITE-ProRule" id="PRU00464"/>
    </source>
</evidence>
<feature type="binding site" evidence="3">
    <location>
        <position position="49"/>
    </location>
    <ligand>
        <name>substrate</name>
    </ligand>
</feature>